<accession>A0A0H4A325</accession>
<sequence length="37" mass="4038">MAEALSQALRCVHRIMAITSAFQADDAGTRCTLQLML</sequence>
<dbReference type="EMBL" id="KP795701">
    <property type="protein sequence ID" value="AKN40629.1"/>
    <property type="molecule type" value="Genomic_DNA"/>
</dbReference>
<evidence type="ECO:0000313" key="1">
    <source>
        <dbReference type="EMBL" id="AKN40629.1"/>
    </source>
</evidence>
<dbReference type="AlphaFoldDB" id="A0A0H4A325"/>
<proteinExistence type="predicted"/>
<organism evidence="1">
    <name type="scientific">Vibrio sp. FF_307</name>
    <dbReference type="NCBI Taxonomy" id="1652834"/>
    <lineage>
        <taxon>Bacteria</taxon>
        <taxon>Pseudomonadati</taxon>
        <taxon>Pseudomonadota</taxon>
        <taxon>Gammaproteobacteria</taxon>
        <taxon>Vibrionales</taxon>
        <taxon>Vibrionaceae</taxon>
        <taxon>Vibrio</taxon>
    </lineage>
</organism>
<name>A0A0H4A325_9VIBR</name>
<protein>
    <submittedName>
        <fullName evidence="1">Uncharacterized protein</fullName>
    </submittedName>
</protein>
<reference evidence="1" key="1">
    <citation type="journal article" date="2015" name="MBio">
        <title>Eco-Evolutionary Dynamics of Episomes among Ecologically Cohesive Bacterial Populations.</title>
        <authorList>
            <person name="Xue H."/>
            <person name="Cordero O.X."/>
            <person name="Camas F.M."/>
            <person name="Trimble W."/>
            <person name="Meyer F."/>
            <person name="Guglielmini J."/>
            <person name="Rocha E.P."/>
            <person name="Polz M.F."/>
        </authorList>
    </citation>
    <scope>NUCLEOTIDE SEQUENCE</scope>
    <source>
        <strain evidence="1">FF_307</strain>
    </source>
</reference>